<accession>A0A502DZ76</accession>
<reference evidence="1 2" key="1">
    <citation type="journal article" date="2019" name="Environ. Microbiol.">
        <title>Species interactions and distinct microbial communities in high Arctic permafrost affected cryosols are associated with the CH4 and CO2 gas fluxes.</title>
        <authorList>
            <person name="Altshuler I."/>
            <person name="Hamel J."/>
            <person name="Turney S."/>
            <person name="Magnuson E."/>
            <person name="Levesque R."/>
            <person name="Greer C."/>
            <person name="Whyte L.G."/>
        </authorList>
    </citation>
    <scope>NUCLEOTIDE SEQUENCE [LARGE SCALE GENOMIC DNA]</scope>
    <source>
        <strain evidence="1 2">S06.C</strain>
    </source>
</reference>
<protein>
    <recommendedName>
        <fullName evidence="3">Lipoprotein</fullName>
    </recommendedName>
</protein>
<gene>
    <name evidence="1" type="ORF">EAH82_04955</name>
</gene>
<proteinExistence type="predicted"/>
<dbReference type="RefSeq" id="WP_140839124.1">
    <property type="nucleotide sequence ID" value="NZ_RCZI01000001.1"/>
</dbReference>
<dbReference type="OrthoDB" id="5767052at2"/>
<dbReference type="Pfam" id="PF19795">
    <property type="entry name" value="DUF6279"/>
    <property type="match status" value="1"/>
</dbReference>
<dbReference type="AlphaFoldDB" id="A0A502DZ76"/>
<organism evidence="1 2">
    <name type="scientific">Variovorax guangxiensis</name>
    <dbReference type="NCBI Taxonomy" id="1775474"/>
    <lineage>
        <taxon>Bacteria</taxon>
        <taxon>Pseudomonadati</taxon>
        <taxon>Pseudomonadota</taxon>
        <taxon>Betaproteobacteria</taxon>
        <taxon>Burkholderiales</taxon>
        <taxon>Comamonadaceae</taxon>
        <taxon>Variovorax</taxon>
    </lineage>
</organism>
<evidence type="ECO:0000313" key="1">
    <source>
        <dbReference type="EMBL" id="TPG30805.1"/>
    </source>
</evidence>
<evidence type="ECO:0008006" key="3">
    <source>
        <dbReference type="Google" id="ProtNLM"/>
    </source>
</evidence>
<sequence>MRLSLPSGATLTKIGCALLLGASLIGCSAVKLAYNNLPEFSYWWLDGYVDFNGAQTPRVKEQLAQLLERHRRSELPKILALVESAEKLASSDVTPAQVCAASDALRDSLLATAVDASVPAAELALGLGDAQLKQIEAKLAKNNAQYASDWLERSVERQHRKRYDTFLERSEDFYGTLDDAQRKLLRQMADRSIFDPRRVDAERRQRQREGLTMLRGFANSGARPADVQAALVAYAQRIAEPPAGAWRDHQRAVLQESCNNIAQLHNATRPAQRDQAVRRLQAYAQDIRDLIAAAH</sequence>
<dbReference type="EMBL" id="RCZI01000001">
    <property type="protein sequence ID" value="TPG30805.1"/>
    <property type="molecule type" value="Genomic_DNA"/>
</dbReference>
<dbReference type="PROSITE" id="PS51257">
    <property type="entry name" value="PROKAR_LIPOPROTEIN"/>
    <property type="match status" value="1"/>
</dbReference>
<dbReference type="Proteomes" id="UP000319212">
    <property type="component" value="Unassembled WGS sequence"/>
</dbReference>
<evidence type="ECO:0000313" key="2">
    <source>
        <dbReference type="Proteomes" id="UP000319212"/>
    </source>
</evidence>
<name>A0A502DZ76_9BURK</name>
<comment type="caution">
    <text evidence="1">The sequence shown here is derived from an EMBL/GenBank/DDBJ whole genome shotgun (WGS) entry which is preliminary data.</text>
</comment>